<reference evidence="2 3" key="1">
    <citation type="submission" date="2018-05" db="EMBL/GenBank/DDBJ databases">
        <title>Genomic Encyclopedia of Type Strains, Phase IV (KMG-IV): sequencing the most valuable type-strain genomes for metagenomic binning, comparative biology and taxonomic classification.</title>
        <authorList>
            <person name="Goeker M."/>
        </authorList>
    </citation>
    <scope>NUCLEOTIDE SEQUENCE [LARGE SCALE GENOMIC DNA]</scope>
    <source>
        <strain evidence="2 3">DSM 44704</strain>
    </source>
</reference>
<protein>
    <submittedName>
        <fullName evidence="2">Uncharacterized protein</fullName>
    </submittedName>
</protein>
<evidence type="ECO:0000313" key="2">
    <source>
        <dbReference type="EMBL" id="PXX69085.1"/>
    </source>
</evidence>
<proteinExistence type="predicted"/>
<keyword evidence="1" id="KW-0472">Membrane</keyword>
<keyword evidence="1" id="KW-1133">Transmembrane helix</keyword>
<feature type="transmembrane region" description="Helical" evidence="1">
    <location>
        <begin position="404"/>
        <end position="422"/>
    </location>
</feature>
<name>A0A318K7K2_9NOCA</name>
<keyword evidence="1" id="KW-0812">Transmembrane</keyword>
<dbReference type="EMBL" id="QJKF01000002">
    <property type="protein sequence ID" value="PXX69085.1"/>
    <property type="molecule type" value="Genomic_DNA"/>
</dbReference>
<evidence type="ECO:0000256" key="1">
    <source>
        <dbReference type="SAM" id="Phobius"/>
    </source>
</evidence>
<feature type="transmembrane region" description="Helical" evidence="1">
    <location>
        <begin position="258"/>
        <end position="279"/>
    </location>
</feature>
<accession>A0A318K7K2</accession>
<dbReference type="Proteomes" id="UP000247569">
    <property type="component" value="Unassembled WGS sequence"/>
</dbReference>
<evidence type="ECO:0000313" key="3">
    <source>
        <dbReference type="Proteomes" id="UP000247569"/>
    </source>
</evidence>
<sequence length="679" mass="76106">MIPDSAMAGMPIHNHLDASGYANVGQQIGAQFIEHNETIYHSSPDDSPDRMHAVARAHLDGGNPRQAEAILRTLRHNGHITTERAYFYVLSMLSDRSFTEITGELTDEIHHATSAVAAEPRDEWVDSLDVVNELLRYAYVESNEGTVDNELANALKMYGELSVDRQDEIATHLSRIVSGAEQEWLTAERKHQVATQRMSGDRIGRAWKFFEADPRPPGRWVTAPAPATAADWRDAVFGSAAIVSAVLIMLTGEITVGGVVGAALIVVGGYAAVCCTTVWRTHTRHAHSVWAHLQPQPYQQEGRFDRLVDQCFREGDPGGLWENTEGYRARLKRRLQEQYGDYDCHPFELQWLIRWHVFRVGQGIGYPAVRSDEAQRATNLRAVGVLVWVAVVSALLLVGEYGAFVLAVVGWWGISGIARLVSVSRVRRLLAQDAEVVFGDECAEHHRWCGELADRPSDVEMERWLAFDKAHLKNDALRRANLRERDLVTYVVLTERAPFARRSRITGGPPRYAAYVVYIFLLTKFGMRTTRTHLDLTTGDVRNQQHQMCTYDAVASASVMEKGVRTFRTDGSVSVGYRAGRVFRLVLLNGVCIAEVRENGRAIGDEQPGDVGDLEEDVPFMPSGGFDSALLVLEAVATEGRDWISRDRERRQRWARNWCTRPRSGDETGFAWNTGRVNR</sequence>
<gene>
    <name evidence="2" type="ORF">DFR70_102772</name>
</gene>
<feature type="transmembrane region" description="Helical" evidence="1">
    <location>
        <begin position="380"/>
        <end position="398"/>
    </location>
</feature>
<organism evidence="2 3">
    <name type="scientific">Nocardia tenerifensis</name>
    <dbReference type="NCBI Taxonomy" id="228006"/>
    <lineage>
        <taxon>Bacteria</taxon>
        <taxon>Bacillati</taxon>
        <taxon>Actinomycetota</taxon>
        <taxon>Actinomycetes</taxon>
        <taxon>Mycobacteriales</taxon>
        <taxon>Nocardiaceae</taxon>
        <taxon>Nocardia</taxon>
    </lineage>
</organism>
<dbReference type="AlphaFoldDB" id="A0A318K7K2"/>
<keyword evidence="3" id="KW-1185">Reference proteome</keyword>
<comment type="caution">
    <text evidence="2">The sequence shown here is derived from an EMBL/GenBank/DDBJ whole genome shotgun (WGS) entry which is preliminary data.</text>
</comment>